<reference evidence="2 3" key="1">
    <citation type="submission" date="2016-10" db="EMBL/GenBank/DDBJ databases">
        <authorList>
            <person name="de Groot N.N."/>
        </authorList>
    </citation>
    <scope>NUCLEOTIDE SEQUENCE [LARGE SCALE GENOMIC DNA]</scope>
    <source>
        <strain evidence="2 3">U95</strain>
    </source>
</reference>
<dbReference type="EMBL" id="FMWG01000002">
    <property type="protein sequence ID" value="SCZ54296.1"/>
    <property type="molecule type" value="Genomic_DNA"/>
</dbReference>
<dbReference type="Pfam" id="PF20107">
    <property type="entry name" value="DUF6497"/>
    <property type="match status" value="1"/>
</dbReference>
<dbReference type="Proteomes" id="UP000198767">
    <property type="component" value="Unassembled WGS sequence"/>
</dbReference>
<dbReference type="AlphaFoldDB" id="A0A1G5PYD5"/>
<keyword evidence="3" id="KW-1185">Reference proteome</keyword>
<evidence type="ECO:0000256" key="1">
    <source>
        <dbReference type="SAM" id="Phobius"/>
    </source>
</evidence>
<dbReference type="STRING" id="1156985.SAMN04488118_102272"/>
<evidence type="ECO:0000313" key="3">
    <source>
        <dbReference type="Proteomes" id="UP000198767"/>
    </source>
</evidence>
<keyword evidence="1" id="KW-0812">Transmembrane</keyword>
<sequence>MIPSPLIKLARTAGAAPAAPAGGGPFLGCRGCGILFVATFCIALLGCVLNVSADELQPAKTLKVPSRQPVTLMDAFVDDAPGAPWLRLRFVAPKIADPSLPHAEVAGDMDHLCNHVALPYMDENNLTPERIVISLSDRELAFGARDVTAVQYFEVYRPEAGACIWEGL</sequence>
<keyword evidence="1" id="KW-0472">Membrane</keyword>
<organism evidence="2 3">
    <name type="scientific">Epibacterium ulvae</name>
    <dbReference type="NCBI Taxonomy" id="1156985"/>
    <lineage>
        <taxon>Bacteria</taxon>
        <taxon>Pseudomonadati</taxon>
        <taxon>Pseudomonadota</taxon>
        <taxon>Alphaproteobacteria</taxon>
        <taxon>Rhodobacterales</taxon>
        <taxon>Roseobacteraceae</taxon>
        <taxon>Epibacterium</taxon>
    </lineage>
</organism>
<proteinExistence type="predicted"/>
<dbReference type="InterPro" id="IPR045467">
    <property type="entry name" value="DUF6497"/>
</dbReference>
<gene>
    <name evidence="2" type="ORF">SAMN04488118_102272</name>
</gene>
<keyword evidence="1" id="KW-1133">Transmembrane helix</keyword>
<protein>
    <recommendedName>
        <fullName evidence="4">Acetolactate synthase</fullName>
    </recommendedName>
</protein>
<name>A0A1G5PYD5_9RHOB</name>
<feature type="transmembrane region" description="Helical" evidence="1">
    <location>
        <begin position="33"/>
        <end position="53"/>
    </location>
</feature>
<dbReference type="OrthoDB" id="7862028at2"/>
<evidence type="ECO:0000313" key="2">
    <source>
        <dbReference type="EMBL" id="SCZ54296.1"/>
    </source>
</evidence>
<dbReference type="RefSeq" id="WP_090216490.1">
    <property type="nucleotide sequence ID" value="NZ_FMWG01000002.1"/>
</dbReference>
<evidence type="ECO:0008006" key="4">
    <source>
        <dbReference type="Google" id="ProtNLM"/>
    </source>
</evidence>
<accession>A0A1G5PYD5</accession>